<dbReference type="EMBL" id="GL888786">
    <property type="protein sequence ID" value="EGI58056.1"/>
    <property type="molecule type" value="Genomic_DNA"/>
</dbReference>
<dbReference type="OrthoDB" id="7553032at2759"/>
<dbReference type="AlphaFoldDB" id="F4X664"/>
<dbReference type="Proteomes" id="UP000007755">
    <property type="component" value="Unassembled WGS sequence"/>
</dbReference>
<organism evidence="2">
    <name type="scientific">Acromyrmex echinatior</name>
    <name type="common">Panamanian leafcutter ant</name>
    <name type="synonym">Acromyrmex octospinosus echinatior</name>
    <dbReference type="NCBI Taxonomy" id="103372"/>
    <lineage>
        <taxon>Eukaryota</taxon>
        <taxon>Metazoa</taxon>
        <taxon>Ecdysozoa</taxon>
        <taxon>Arthropoda</taxon>
        <taxon>Hexapoda</taxon>
        <taxon>Insecta</taxon>
        <taxon>Pterygota</taxon>
        <taxon>Neoptera</taxon>
        <taxon>Endopterygota</taxon>
        <taxon>Hymenoptera</taxon>
        <taxon>Apocrita</taxon>
        <taxon>Aculeata</taxon>
        <taxon>Formicoidea</taxon>
        <taxon>Formicidae</taxon>
        <taxon>Myrmicinae</taxon>
        <taxon>Acromyrmex</taxon>
    </lineage>
</organism>
<evidence type="ECO:0000313" key="1">
    <source>
        <dbReference type="EMBL" id="EGI58056.1"/>
    </source>
</evidence>
<dbReference type="InParanoid" id="F4X664"/>
<accession>F4X664</accession>
<sequence>MWTEFEKQHKLIRALYKEAFVQSEYNTSQFADSAENTYVQQHSLLNDYRIKLKAEKSNAKAKSLKVSDNPSRSAKLHHVKKHTESSQCVLCKGIKYSYDLSLRILPLCQSTVNLRDTTRGKKSDEGATLKLNENEIEELRWTEKECTEIERECEIERSRLEMGRATFERDCDIERSCLQAERSTLKQDREILSYERNDARVVTRGNNNF</sequence>
<evidence type="ECO:0000313" key="2">
    <source>
        <dbReference type="Proteomes" id="UP000007755"/>
    </source>
</evidence>
<keyword evidence="2" id="KW-1185">Reference proteome</keyword>
<proteinExistence type="predicted"/>
<gene>
    <name evidence="1" type="ORF">G5I_13869</name>
</gene>
<protein>
    <submittedName>
        <fullName evidence="1">Uncharacterized protein</fullName>
    </submittedName>
</protein>
<reference evidence="1" key="1">
    <citation type="submission" date="2011-02" db="EMBL/GenBank/DDBJ databases">
        <title>The genome of the leaf-cutting ant Acromyrmex echinatior suggests key adaptations to social evolution and fungus farming.</title>
        <authorList>
            <person name="Nygaard S."/>
            <person name="Zhang G."/>
        </authorList>
    </citation>
    <scope>NUCLEOTIDE SEQUENCE</scope>
</reference>
<name>F4X664_ACREC</name>